<sequence>MVLYSAFNNAVSFVEHYGWYLLITIVASLYVYNIYLKNRIRDYLKRKSEQEYSAKYHKNSDLLEKRLLAQQAVAEKLQKKYNEDADIYKRKLEEREAQKLENIAKKLEGKGGTKLGAGFKPEYNPLMGAGTSGGYRPPKKGCCKKGGGCG</sequence>
<gene>
    <name evidence="12" type="ORF">WA026_007769</name>
</gene>
<evidence type="ECO:0000256" key="3">
    <source>
        <dbReference type="ARBA" id="ARBA00011034"/>
    </source>
</evidence>
<evidence type="ECO:0000256" key="6">
    <source>
        <dbReference type="ARBA" id="ARBA00022824"/>
    </source>
</evidence>
<dbReference type="GO" id="GO:0030970">
    <property type="term" value="P:retrograde protein transport, ER to cytosol"/>
    <property type="evidence" value="ECO:0007669"/>
    <property type="project" value="TreeGrafter"/>
</dbReference>
<accession>A0AAW1U3Y5</accession>
<evidence type="ECO:0000256" key="7">
    <source>
        <dbReference type="ARBA" id="ARBA00022933"/>
    </source>
</evidence>
<dbReference type="PANTHER" id="PTHR28621">
    <property type="entry name" value="SELENOPROTEIN S"/>
    <property type="match status" value="1"/>
</dbReference>
<keyword evidence="5 11" id="KW-0812">Transmembrane</keyword>
<evidence type="ECO:0000313" key="13">
    <source>
        <dbReference type="Proteomes" id="UP001431783"/>
    </source>
</evidence>
<dbReference type="GO" id="GO:0036513">
    <property type="term" value="C:Derlin-1 retrotranslocation complex"/>
    <property type="evidence" value="ECO:0007669"/>
    <property type="project" value="TreeGrafter"/>
</dbReference>
<evidence type="ECO:0000313" key="12">
    <source>
        <dbReference type="EMBL" id="KAK9875373.1"/>
    </source>
</evidence>
<dbReference type="AlphaFoldDB" id="A0AAW1U3Y5"/>
<comment type="caution">
    <text evidence="12">The sequence shown here is derived from an EMBL/GenBank/DDBJ whole genome shotgun (WGS) entry which is preliminary data.</text>
</comment>
<keyword evidence="7" id="KW-0712">Selenocysteine</keyword>
<feature type="transmembrane region" description="Helical" evidence="11">
    <location>
        <begin position="17"/>
        <end position="36"/>
    </location>
</feature>
<evidence type="ECO:0000256" key="9">
    <source>
        <dbReference type="ARBA" id="ARBA00023136"/>
    </source>
</evidence>
<name>A0AAW1U3Y5_9CUCU</name>
<keyword evidence="6" id="KW-0256">Endoplasmic reticulum</keyword>
<evidence type="ECO:0000256" key="2">
    <source>
        <dbReference type="ARBA" id="ARBA00004496"/>
    </source>
</evidence>
<dbReference type="Gene3D" id="6.10.250.2950">
    <property type="match status" value="1"/>
</dbReference>
<feature type="coiled-coil region" evidence="10">
    <location>
        <begin position="60"/>
        <end position="110"/>
    </location>
</feature>
<proteinExistence type="inferred from homology"/>
<keyword evidence="8 11" id="KW-1133">Transmembrane helix</keyword>
<comment type="similarity">
    <text evidence="3">Belongs to the selenoprotein S family.</text>
</comment>
<dbReference type="PANTHER" id="PTHR28621:SF1">
    <property type="entry name" value="SELENOPROTEIN S"/>
    <property type="match status" value="1"/>
</dbReference>
<evidence type="ECO:0000256" key="5">
    <source>
        <dbReference type="ARBA" id="ARBA00022692"/>
    </source>
</evidence>
<comment type="subcellular location">
    <subcellularLocation>
        <location evidence="2">Cytoplasm</location>
    </subcellularLocation>
    <subcellularLocation>
        <location evidence="1">Endoplasmic reticulum membrane</location>
        <topology evidence="1">Single-pass membrane protein</topology>
    </subcellularLocation>
</comment>
<dbReference type="Proteomes" id="UP001431783">
    <property type="component" value="Unassembled WGS sequence"/>
</dbReference>
<protein>
    <recommendedName>
        <fullName evidence="14">Selenoprotein S</fullName>
    </recommendedName>
</protein>
<evidence type="ECO:0000256" key="4">
    <source>
        <dbReference type="ARBA" id="ARBA00022490"/>
    </source>
</evidence>
<keyword evidence="10" id="KW-0175">Coiled coil</keyword>
<reference evidence="12 13" key="1">
    <citation type="submission" date="2023-03" db="EMBL/GenBank/DDBJ databases">
        <title>Genome insight into feeding habits of ladybird beetles.</title>
        <authorList>
            <person name="Li H.-S."/>
            <person name="Huang Y.-H."/>
            <person name="Pang H."/>
        </authorList>
    </citation>
    <scope>NUCLEOTIDE SEQUENCE [LARGE SCALE GENOMIC DNA]</scope>
    <source>
        <strain evidence="12">SYSU_2023b</strain>
        <tissue evidence="12">Whole body</tissue>
    </source>
</reference>
<dbReference type="GO" id="GO:0036502">
    <property type="term" value="C:Derlin-1-VIMP complex"/>
    <property type="evidence" value="ECO:0007669"/>
    <property type="project" value="TreeGrafter"/>
</dbReference>
<keyword evidence="9 11" id="KW-0472">Membrane</keyword>
<organism evidence="12 13">
    <name type="scientific">Henosepilachna vigintioctopunctata</name>
    <dbReference type="NCBI Taxonomy" id="420089"/>
    <lineage>
        <taxon>Eukaryota</taxon>
        <taxon>Metazoa</taxon>
        <taxon>Ecdysozoa</taxon>
        <taxon>Arthropoda</taxon>
        <taxon>Hexapoda</taxon>
        <taxon>Insecta</taxon>
        <taxon>Pterygota</taxon>
        <taxon>Neoptera</taxon>
        <taxon>Endopterygota</taxon>
        <taxon>Coleoptera</taxon>
        <taxon>Polyphaga</taxon>
        <taxon>Cucujiformia</taxon>
        <taxon>Coccinelloidea</taxon>
        <taxon>Coccinellidae</taxon>
        <taxon>Epilachninae</taxon>
        <taxon>Epilachnini</taxon>
        <taxon>Henosepilachna</taxon>
    </lineage>
</organism>
<evidence type="ECO:0000256" key="8">
    <source>
        <dbReference type="ARBA" id="ARBA00022989"/>
    </source>
</evidence>
<evidence type="ECO:0008006" key="14">
    <source>
        <dbReference type="Google" id="ProtNLM"/>
    </source>
</evidence>
<keyword evidence="4" id="KW-0963">Cytoplasm</keyword>
<keyword evidence="13" id="KW-1185">Reference proteome</keyword>
<evidence type="ECO:0000256" key="11">
    <source>
        <dbReference type="SAM" id="Phobius"/>
    </source>
</evidence>
<dbReference type="EMBL" id="JARQZJ010000033">
    <property type="protein sequence ID" value="KAK9875373.1"/>
    <property type="molecule type" value="Genomic_DNA"/>
</dbReference>
<dbReference type="GO" id="GO:0030968">
    <property type="term" value="P:endoplasmic reticulum unfolded protein response"/>
    <property type="evidence" value="ECO:0007669"/>
    <property type="project" value="TreeGrafter"/>
</dbReference>
<dbReference type="InterPro" id="IPR009703">
    <property type="entry name" value="Selenoprotein_S"/>
</dbReference>
<dbReference type="Pfam" id="PF06936">
    <property type="entry name" value="Selenoprotein_S"/>
    <property type="match status" value="1"/>
</dbReference>
<evidence type="ECO:0000256" key="10">
    <source>
        <dbReference type="SAM" id="Coils"/>
    </source>
</evidence>
<evidence type="ECO:0000256" key="1">
    <source>
        <dbReference type="ARBA" id="ARBA00004389"/>
    </source>
</evidence>